<keyword evidence="5" id="KW-1185">Reference proteome</keyword>
<dbReference type="EMBL" id="PGOL01002217">
    <property type="protein sequence ID" value="PKI49678.1"/>
    <property type="molecule type" value="Genomic_DNA"/>
</dbReference>
<accession>A0A218WJ91</accession>
<evidence type="ECO:0000313" key="5">
    <source>
        <dbReference type="Proteomes" id="UP000233551"/>
    </source>
</evidence>
<feature type="coiled-coil region" evidence="1">
    <location>
        <begin position="78"/>
        <end position="105"/>
    </location>
</feature>
<proteinExistence type="predicted"/>
<reference evidence="4" key="1">
    <citation type="journal article" date="2017" name="Plant J.">
        <title>The pomegranate (Punica granatum L.) genome and the genomics of punicalagin biosynthesis.</title>
        <authorList>
            <person name="Qin G."/>
            <person name="Xu C."/>
            <person name="Ming R."/>
            <person name="Tang H."/>
            <person name="Guyot R."/>
            <person name="Kramer E.M."/>
            <person name="Hu Y."/>
            <person name="Yi X."/>
            <person name="Qi Y."/>
            <person name="Xu X."/>
            <person name="Gao Z."/>
            <person name="Pan H."/>
            <person name="Jian J."/>
            <person name="Tian Y."/>
            <person name="Yue Z."/>
            <person name="Xu Y."/>
        </authorList>
    </citation>
    <scope>NUCLEOTIDE SEQUENCE [LARGE SCALE GENOMIC DNA]</scope>
    <source>
        <strain evidence="4">cv. Dabenzi</strain>
    </source>
</reference>
<dbReference type="AlphaFoldDB" id="A0A218WJ91"/>
<dbReference type="Proteomes" id="UP000197138">
    <property type="component" value="Unassembled WGS sequence"/>
</dbReference>
<sequence>MWGFTSDTIVNDARSTHKSDNLRFEVTGNYGRGTCMNRGKEATCLLAPHHFWIRSKAKMVMEQCNVDHILKDPPITTALNSEERIAHLEQIVKSLNNNMERLLALLKA</sequence>
<evidence type="ECO:0000313" key="2">
    <source>
        <dbReference type="EMBL" id="OWM72904.1"/>
    </source>
</evidence>
<reference evidence="3 5" key="3">
    <citation type="submission" date="2017-11" db="EMBL/GenBank/DDBJ databases">
        <title>De-novo sequencing of pomegranate (Punica granatum L.) genome.</title>
        <authorList>
            <person name="Akparov Z."/>
            <person name="Amiraslanov A."/>
            <person name="Hajiyeva S."/>
            <person name="Abbasov M."/>
            <person name="Kaur K."/>
            <person name="Hamwieh A."/>
            <person name="Solovyev V."/>
            <person name="Salamov A."/>
            <person name="Braich B."/>
            <person name="Kosarev P."/>
            <person name="Mahmoud A."/>
            <person name="Hajiyev E."/>
            <person name="Babayeva S."/>
            <person name="Izzatullayeva V."/>
            <person name="Mammadov A."/>
            <person name="Mammadov A."/>
            <person name="Sharifova S."/>
            <person name="Ojaghi J."/>
            <person name="Eynullazada K."/>
            <person name="Bayramov B."/>
            <person name="Abdulazimova A."/>
            <person name="Shahmuradov I."/>
        </authorList>
    </citation>
    <scope>NUCLEOTIDE SEQUENCE [LARGE SCALE GENOMIC DNA]</scope>
    <source>
        <strain evidence="3">AG2017</strain>
        <strain evidence="5">cv. AG2017</strain>
        <tissue evidence="3">Leaf</tissue>
    </source>
</reference>
<evidence type="ECO:0000313" key="3">
    <source>
        <dbReference type="EMBL" id="PKI49678.1"/>
    </source>
</evidence>
<keyword evidence="1" id="KW-0175">Coiled coil</keyword>
<gene>
    <name evidence="2" type="ORF">CDL15_Pgr016536</name>
    <name evidence="3" type="ORF">CRG98_029923</name>
</gene>
<name>A0A218WJ91_PUNGR</name>
<evidence type="ECO:0000256" key="1">
    <source>
        <dbReference type="SAM" id="Coils"/>
    </source>
</evidence>
<comment type="caution">
    <text evidence="2">The sequence shown here is derived from an EMBL/GenBank/DDBJ whole genome shotgun (WGS) entry which is preliminary data.</text>
</comment>
<organism evidence="2 4">
    <name type="scientific">Punica granatum</name>
    <name type="common">Pomegranate</name>
    <dbReference type="NCBI Taxonomy" id="22663"/>
    <lineage>
        <taxon>Eukaryota</taxon>
        <taxon>Viridiplantae</taxon>
        <taxon>Streptophyta</taxon>
        <taxon>Embryophyta</taxon>
        <taxon>Tracheophyta</taxon>
        <taxon>Spermatophyta</taxon>
        <taxon>Magnoliopsida</taxon>
        <taxon>eudicotyledons</taxon>
        <taxon>Gunneridae</taxon>
        <taxon>Pentapetalae</taxon>
        <taxon>rosids</taxon>
        <taxon>malvids</taxon>
        <taxon>Myrtales</taxon>
        <taxon>Lythraceae</taxon>
        <taxon>Punica</taxon>
    </lineage>
</organism>
<evidence type="ECO:0000313" key="4">
    <source>
        <dbReference type="Proteomes" id="UP000197138"/>
    </source>
</evidence>
<protein>
    <submittedName>
        <fullName evidence="2">Uncharacterized protein</fullName>
    </submittedName>
</protein>
<reference evidence="2" key="2">
    <citation type="submission" date="2017-06" db="EMBL/GenBank/DDBJ databases">
        <title>The pomegranate genome and the genomics of punicalagin biosynthesis.</title>
        <authorList>
            <person name="Xu C."/>
        </authorList>
    </citation>
    <scope>NUCLEOTIDE SEQUENCE [LARGE SCALE GENOMIC DNA]</scope>
    <source>
        <tissue evidence="2">Fresh leaf</tissue>
    </source>
</reference>
<dbReference type="EMBL" id="MTKT01003957">
    <property type="protein sequence ID" value="OWM72904.1"/>
    <property type="molecule type" value="Genomic_DNA"/>
</dbReference>
<dbReference type="Proteomes" id="UP000233551">
    <property type="component" value="Unassembled WGS sequence"/>
</dbReference>